<evidence type="ECO:0000313" key="1">
    <source>
        <dbReference type="EMBL" id="RLK59183.1"/>
    </source>
</evidence>
<dbReference type="Proteomes" id="UP000282454">
    <property type="component" value="Unassembled WGS sequence"/>
</dbReference>
<reference evidence="1 2" key="1">
    <citation type="submission" date="2018-10" db="EMBL/GenBank/DDBJ databases">
        <title>Genomic Encyclopedia of Archaeal and Bacterial Type Strains, Phase II (KMG-II): from individual species to whole genera.</title>
        <authorList>
            <person name="Goeker M."/>
        </authorList>
    </citation>
    <scope>NUCLEOTIDE SEQUENCE [LARGE SCALE GENOMIC DNA]</scope>
    <source>
        <strain evidence="1 2">DSM 45657</strain>
    </source>
</reference>
<dbReference type="AlphaFoldDB" id="A0A421B4H4"/>
<sequence length="53" mass="5378">MGLADVGGGYAWEGVRGVLGAVARVVFGARVGRGRVGISGCGGVYWRVWAVVA</sequence>
<name>A0A421B4H4_9PSEU</name>
<evidence type="ECO:0000313" key="2">
    <source>
        <dbReference type="Proteomes" id="UP000282454"/>
    </source>
</evidence>
<gene>
    <name evidence="1" type="ORF">CLV68_3667</name>
</gene>
<comment type="caution">
    <text evidence="1">The sequence shown here is derived from an EMBL/GenBank/DDBJ whole genome shotgun (WGS) entry which is preliminary data.</text>
</comment>
<proteinExistence type="predicted"/>
<protein>
    <submittedName>
        <fullName evidence="1">Uncharacterized protein</fullName>
    </submittedName>
</protein>
<accession>A0A421B4H4</accession>
<dbReference type="EMBL" id="RCDD01000002">
    <property type="protein sequence ID" value="RLK59183.1"/>
    <property type="molecule type" value="Genomic_DNA"/>
</dbReference>
<keyword evidence="2" id="KW-1185">Reference proteome</keyword>
<organism evidence="1 2">
    <name type="scientific">Actinokineospora cianjurensis</name>
    <dbReference type="NCBI Taxonomy" id="585224"/>
    <lineage>
        <taxon>Bacteria</taxon>
        <taxon>Bacillati</taxon>
        <taxon>Actinomycetota</taxon>
        <taxon>Actinomycetes</taxon>
        <taxon>Pseudonocardiales</taxon>
        <taxon>Pseudonocardiaceae</taxon>
        <taxon>Actinokineospora</taxon>
    </lineage>
</organism>